<feature type="non-terminal residue" evidence="1">
    <location>
        <position position="1"/>
    </location>
</feature>
<comment type="caution">
    <text evidence="1">The sequence shown here is derived from an EMBL/GenBank/DDBJ whole genome shotgun (WGS) entry which is preliminary data.</text>
</comment>
<keyword evidence="2" id="KW-1185">Reference proteome</keyword>
<protein>
    <submittedName>
        <fullName evidence="1">GIP protein</fullName>
    </submittedName>
</protein>
<proteinExistence type="predicted"/>
<name>A0A812TM37_SYMPI</name>
<sequence length="167" mass="19032">MIYDVELGRADFTKVAEDVSNGLQAEDLRLSPREQYTVYAVAHGSFKTPSTFNFFFDKKLAELLSEATRLGLAVHRTWAVEELKAVIMEHRESLKEKAKATDLGIDFPTGTTKGNLMRLIRDSINTPDQELMKIGKFRGFQFVEIPESYCEWAVRELTVSRNPDPEL</sequence>
<organism evidence="1 2">
    <name type="scientific">Symbiodinium pilosum</name>
    <name type="common">Dinoflagellate</name>
    <dbReference type="NCBI Taxonomy" id="2952"/>
    <lineage>
        <taxon>Eukaryota</taxon>
        <taxon>Sar</taxon>
        <taxon>Alveolata</taxon>
        <taxon>Dinophyceae</taxon>
        <taxon>Suessiales</taxon>
        <taxon>Symbiodiniaceae</taxon>
        <taxon>Symbiodinium</taxon>
    </lineage>
</organism>
<accession>A0A812TM37</accession>
<dbReference type="AlphaFoldDB" id="A0A812TM37"/>
<evidence type="ECO:0000313" key="1">
    <source>
        <dbReference type="EMBL" id="CAE7529466.1"/>
    </source>
</evidence>
<gene>
    <name evidence="1" type="primary">GIP</name>
    <name evidence="1" type="ORF">SPIL2461_LOCUS13935</name>
</gene>
<dbReference type="OrthoDB" id="437002at2759"/>
<dbReference type="Proteomes" id="UP000649617">
    <property type="component" value="Unassembled WGS sequence"/>
</dbReference>
<dbReference type="EMBL" id="CAJNIZ010031268">
    <property type="protein sequence ID" value="CAE7529466.1"/>
    <property type="molecule type" value="Genomic_DNA"/>
</dbReference>
<evidence type="ECO:0000313" key="2">
    <source>
        <dbReference type="Proteomes" id="UP000649617"/>
    </source>
</evidence>
<reference evidence="1" key="1">
    <citation type="submission" date="2021-02" db="EMBL/GenBank/DDBJ databases">
        <authorList>
            <person name="Dougan E. K."/>
            <person name="Rhodes N."/>
            <person name="Thang M."/>
            <person name="Chan C."/>
        </authorList>
    </citation>
    <scope>NUCLEOTIDE SEQUENCE</scope>
</reference>